<name>A0ABQ5R4X8_9ACTN</name>
<accession>A0ABQ5R4X8</accession>
<feature type="domain" description="VOC" evidence="1">
    <location>
        <begin position="4"/>
        <end position="119"/>
    </location>
</feature>
<dbReference type="CDD" id="cd06587">
    <property type="entry name" value="VOC"/>
    <property type="match status" value="1"/>
</dbReference>
<dbReference type="Pfam" id="PF18029">
    <property type="entry name" value="Glyoxalase_6"/>
    <property type="match status" value="1"/>
</dbReference>
<organism evidence="2 3">
    <name type="scientific">Phytohabitans aurantiacus</name>
    <dbReference type="NCBI Taxonomy" id="3016789"/>
    <lineage>
        <taxon>Bacteria</taxon>
        <taxon>Bacillati</taxon>
        <taxon>Actinomycetota</taxon>
        <taxon>Actinomycetes</taxon>
        <taxon>Micromonosporales</taxon>
        <taxon>Micromonosporaceae</taxon>
    </lineage>
</organism>
<dbReference type="PROSITE" id="PS51819">
    <property type="entry name" value="VOC"/>
    <property type="match status" value="1"/>
</dbReference>
<dbReference type="PANTHER" id="PTHR35908:SF1">
    <property type="entry name" value="CONSERVED PROTEIN"/>
    <property type="match status" value="1"/>
</dbReference>
<gene>
    <name evidence="2" type="ORF">Pa4123_65390</name>
</gene>
<dbReference type="InterPro" id="IPR041581">
    <property type="entry name" value="Glyoxalase_6"/>
</dbReference>
<evidence type="ECO:0000313" key="3">
    <source>
        <dbReference type="Proteomes" id="UP001144280"/>
    </source>
</evidence>
<dbReference type="Gene3D" id="3.10.180.10">
    <property type="entry name" value="2,3-Dihydroxybiphenyl 1,2-Dioxygenase, domain 1"/>
    <property type="match status" value="1"/>
</dbReference>
<dbReference type="RefSeq" id="WP_281902155.1">
    <property type="nucleotide sequence ID" value="NZ_BSDI01000042.1"/>
</dbReference>
<protein>
    <recommendedName>
        <fullName evidence="1">VOC domain-containing protein</fullName>
    </recommendedName>
</protein>
<dbReference type="SUPFAM" id="SSF54593">
    <property type="entry name" value="Glyoxalase/Bleomycin resistance protein/Dihydroxybiphenyl dioxygenase"/>
    <property type="match status" value="1"/>
</dbReference>
<dbReference type="PANTHER" id="PTHR35908">
    <property type="entry name" value="HYPOTHETICAL FUSION PROTEIN"/>
    <property type="match status" value="1"/>
</dbReference>
<proteinExistence type="predicted"/>
<dbReference type="EMBL" id="BSDI01000042">
    <property type="protein sequence ID" value="GLI01263.1"/>
    <property type="molecule type" value="Genomic_DNA"/>
</dbReference>
<sequence length="125" mass="13791">MPSQIAQWTLDVYDVDLMARFWSEALGYDIDKADDGNVHLLPPDGAPPGAPTIWLQPTDSAKRDKLRGHLDLAVERDPAAEVERLLALGARRADVGQTGDEPFTVLVDPEGNEFCLLDRPPAYPR</sequence>
<dbReference type="Proteomes" id="UP001144280">
    <property type="component" value="Unassembled WGS sequence"/>
</dbReference>
<evidence type="ECO:0000313" key="2">
    <source>
        <dbReference type="EMBL" id="GLI01263.1"/>
    </source>
</evidence>
<keyword evidence="3" id="KW-1185">Reference proteome</keyword>
<dbReference type="InterPro" id="IPR037523">
    <property type="entry name" value="VOC_core"/>
</dbReference>
<comment type="caution">
    <text evidence="2">The sequence shown here is derived from an EMBL/GenBank/DDBJ whole genome shotgun (WGS) entry which is preliminary data.</text>
</comment>
<dbReference type="InterPro" id="IPR029068">
    <property type="entry name" value="Glyas_Bleomycin-R_OHBP_Dase"/>
</dbReference>
<reference evidence="2" key="1">
    <citation type="submission" date="2022-12" db="EMBL/GenBank/DDBJ databases">
        <title>New Phytohabitans aurantiacus sp. RD004123 nov., an actinomycete isolated from soil.</title>
        <authorList>
            <person name="Triningsih D.W."/>
            <person name="Harunari E."/>
            <person name="Igarashi Y."/>
        </authorList>
    </citation>
    <scope>NUCLEOTIDE SEQUENCE</scope>
    <source>
        <strain evidence="2">RD004123</strain>
    </source>
</reference>
<evidence type="ECO:0000259" key="1">
    <source>
        <dbReference type="PROSITE" id="PS51819"/>
    </source>
</evidence>